<keyword evidence="3" id="KW-1185">Reference proteome</keyword>
<dbReference type="KEGG" id="hse:Hsero_0218"/>
<evidence type="ECO:0000313" key="2">
    <source>
        <dbReference type="EMBL" id="ADJ61744.1"/>
    </source>
</evidence>
<dbReference type="HOGENOM" id="CLU_1793852_0_0_4"/>
<dbReference type="STRING" id="757424.Hsero_0218"/>
<accession>D8IV25</accession>
<gene>
    <name evidence="2" type="ordered locus">Hsero_0218</name>
</gene>
<dbReference type="AlphaFoldDB" id="D8IV25"/>
<organism evidence="2 3">
    <name type="scientific">Herbaspirillum seropedicae (strain SmR1)</name>
    <dbReference type="NCBI Taxonomy" id="757424"/>
    <lineage>
        <taxon>Bacteria</taxon>
        <taxon>Pseudomonadati</taxon>
        <taxon>Pseudomonadota</taxon>
        <taxon>Betaproteobacteria</taxon>
        <taxon>Burkholderiales</taxon>
        <taxon>Oxalobacteraceae</taxon>
        <taxon>Herbaspirillum</taxon>
    </lineage>
</organism>
<reference evidence="2 3" key="1">
    <citation type="submission" date="2010-04" db="EMBL/GenBank/DDBJ databases">
        <title>The genome of Herbaspirillum seropedicae SmR1, an endophytic, nitrogen-fixing, plant-growth promoting beta-Proteobacteria.</title>
        <authorList>
            <person name="Pedrosa F.O."/>
            <person name="Monteiro R.A."/>
            <person name="Wassem R."/>
            <person name="Cruz L.M."/>
            <person name="Ayub R.A."/>
            <person name="Colauto N.B."/>
            <person name="Fernandez M.A."/>
            <person name="Fungaro M.H.P."/>
            <person name="Grisard E.C."/>
            <person name="Hungria M."/>
            <person name="Madeira H.M.F."/>
            <person name="Nodari R.O."/>
            <person name="Osaku C.A."/>
            <person name="Petzl-Erler M.L."/>
            <person name="Terenzi H."/>
            <person name="Vieira L.G.E."/>
            <person name="Almeida M.I.M."/>
            <person name="Alves L.R."/>
            <person name="Arantes O.M.N."/>
            <person name="Balsanelli E."/>
            <person name="Barcellos F.G."/>
            <person name="Baura V.A."/>
            <person name="Binde D.R."/>
            <person name="Campo R.J."/>
            <person name="Chubatsu L.S."/>
            <person name="Chueire L.M.O."/>
            <person name="Ciferri R.R."/>
            <person name="Correa L.C."/>
            <person name="da Conceicao Silva J.L."/>
            <person name="Dabul A.N.G."/>
            <person name="Dambros B.P."/>
            <person name="Faoro H."/>
            <person name="Favetti A."/>
            <person name="Friedermann G."/>
            <person name="Furlaneto M.C."/>
            <person name="Gasques L.S."/>
            <person name="Gimenes C.C.T."/>
            <person name="Gioppo N.M.R."/>
            <person name="Glienke-Blanco C."/>
            <person name="Godoy L.P."/>
            <person name="Guerra M.P."/>
            <person name="Karp S."/>
            <person name="Kava-Cordeiro V."/>
            <person name="Margarido V.P."/>
            <person name="Mathioni S.M."/>
            <person name="Menck-Soares M.A."/>
            <person name="Murace N.K."/>
            <person name="Nicolas M.F."/>
            <person name="Oliveira C.E.C."/>
            <person name="Pagnan N.A.B."/>
            <person name="Pamphile J.A."/>
            <person name="Patussi E.V."/>
            <person name="Pereira L.F.P."/>
            <person name="Pereira-Ferrari L."/>
            <person name="Pinto F.G.S."/>
            <person name="Precoma C."/>
            <person name="Prioli A.J."/>
            <person name="Prioli S.M.A.P."/>
            <person name="Raittz R.T."/>
            <person name="Ramos H.J.O."/>
            <person name="Ribeiro E.M.S.F."/>
            <person name="Rigo L.U."/>
            <person name="Rocha C.L.M.S.C."/>
            <person name="Rocha S.N."/>
            <person name="Santos K."/>
            <person name="Satori D."/>
            <person name="Silva A.G."/>
            <person name="Simao R.C.G."/>
            <person name="Soares M.A.M."/>
            <person name="Souza E.M."/>
            <person name="Steffens M.B.R."/>
            <person name="Steindel M."/>
            <person name="Tadra-Sfeir M.Z."/>
            <person name="Takahashi E.K."/>
            <person name="Torres R.A."/>
            <person name="Valle J.S."/>
            <person name="Vernal J.I."/>
            <person name="Vilas-Boas L.A."/>
            <person name="Watanabe M.A.E."/>
            <person name="Weiss V.A."/>
            <person name="Yates M.A."/>
            <person name="Souza E.M."/>
        </authorList>
    </citation>
    <scope>NUCLEOTIDE SEQUENCE [LARGE SCALE GENOMIC DNA]</scope>
    <source>
        <strain evidence="2 3">SmR1</strain>
    </source>
</reference>
<feature type="compositionally biased region" description="Low complexity" evidence="1">
    <location>
        <begin position="119"/>
        <end position="137"/>
    </location>
</feature>
<proteinExistence type="predicted"/>
<feature type="region of interest" description="Disordered" evidence="1">
    <location>
        <begin position="72"/>
        <end position="144"/>
    </location>
</feature>
<protein>
    <submittedName>
        <fullName evidence="2">Uncharacterized protein</fullName>
    </submittedName>
</protein>
<evidence type="ECO:0000256" key="1">
    <source>
        <dbReference type="SAM" id="MobiDB-lite"/>
    </source>
</evidence>
<dbReference type="Proteomes" id="UP000000329">
    <property type="component" value="Chromosome"/>
</dbReference>
<sequence>MLVSWALYSSLPGVRTRGGRARRQDSILLAGAPLGGGLLLDLLAGQLDPAQEIIGVERLDLLRAEAEPARQQGRALPVVTLRDPPRCERLPSPGAHRPGSGRRCPRWSAFPRTARRPCARPAPLRPGPAAGPASGRAGSAGGSG</sequence>
<name>D8IV25_HERSS</name>
<evidence type="ECO:0000313" key="3">
    <source>
        <dbReference type="Proteomes" id="UP000000329"/>
    </source>
</evidence>
<dbReference type="EMBL" id="CP002039">
    <property type="protein sequence ID" value="ADJ61744.1"/>
    <property type="molecule type" value="Genomic_DNA"/>
</dbReference>